<reference evidence="1 2" key="1">
    <citation type="submission" date="2019-09" db="EMBL/GenBank/DDBJ databases">
        <title>Draft genome sequence of Ginsengibacter sp. BR5-29.</title>
        <authorList>
            <person name="Im W.-T."/>
        </authorList>
    </citation>
    <scope>NUCLEOTIDE SEQUENCE [LARGE SCALE GENOMIC DNA]</scope>
    <source>
        <strain evidence="1 2">BR5-29</strain>
    </source>
</reference>
<comment type="caution">
    <text evidence="1">The sequence shown here is derived from an EMBL/GenBank/DDBJ whole genome shotgun (WGS) entry which is preliminary data.</text>
</comment>
<accession>A0A5J5IB48</accession>
<organism evidence="1 2">
    <name type="scientific">Ginsengibacter hankyongi</name>
    <dbReference type="NCBI Taxonomy" id="2607284"/>
    <lineage>
        <taxon>Bacteria</taxon>
        <taxon>Pseudomonadati</taxon>
        <taxon>Bacteroidota</taxon>
        <taxon>Chitinophagia</taxon>
        <taxon>Chitinophagales</taxon>
        <taxon>Chitinophagaceae</taxon>
        <taxon>Ginsengibacter</taxon>
    </lineage>
</organism>
<dbReference type="SUPFAM" id="SSF52317">
    <property type="entry name" value="Class I glutamine amidotransferase-like"/>
    <property type="match status" value="1"/>
</dbReference>
<evidence type="ECO:0000313" key="1">
    <source>
        <dbReference type="EMBL" id="KAA9035500.1"/>
    </source>
</evidence>
<sequence length="315" mass="34941">MKTVPLIYFMLIFSLVFILSSVKGQQINDSSFNTNLLKPAYLNKHPSVLIDAAHYNAFFTLNRIQPFCKLIYADGYNVDTIGRRFNSRMLSNYDIVVIFTAQGGPDESDSAEFSAFSDSEIEALINWIKKGGSLLFGVDHSPFNYAGLKLLTNLGIGLSFGRIEDSVFSEGGIENGPDGRRGTLIFSRQNELLGNHVITSGRNYQEQINKVITDGGQALKPPKGSITLFRISNTAYNGGIGNSDSYRMPVGVYNAQAIAFTLGNGRAVITADCSMWTAQLVKFNNKWVKYGMSRTDTDNRQFALNVMHWLSHLIN</sequence>
<evidence type="ECO:0000313" key="2">
    <source>
        <dbReference type="Proteomes" id="UP000326903"/>
    </source>
</evidence>
<name>A0A5J5IB48_9BACT</name>
<dbReference type="EMBL" id="VYQF01000012">
    <property type="protein sequence ID" value="KAA9035500.1"/>
    <property type="molecule type" value="Genomic_DNA"/>
</dbReference>
<gene>
    <name evidence="1" type="ORF">FW778_21310</name>
</gene>
<dbReference type="RefSeq" id="WP_150416920.1">
    <property type="nucleotide sequence ID" value="NZ_VYQF01000012.1"/>
</dbReference>
<evidence type="ECO:0008006" key="3">
    <source>
        <dbReference type="Google" id="ProtNLM"/>
    </source>
</evidence>
<proteinExistence type="predicted"/>
<dbReference type="Proteomes" id="UP000326903">
    <property type="component" value="Unassembled WGS sequence"/>
</dbReference>
<protein>
    <recommendedName>
        <fullName evidence="3">DUF4350 domain-containing protein</fullName>
    </recommendedName>
</protein>
<keyword evidence="2" id="KW-1185">Reference proteome</keyword>
<dbReference type="AlphaFoldDB" id="A0A5J5IB48"/>
<dbReference type="InterPro" id="IPR029062">
    <property type="entry name" value="Class_I_gatase-like"/>
</dbReference>